<protein>
    <submittedName>
        <fullName evidence="1">Uncharacterized protein</fullName>
    </submittedName>
</protein>
<proteinExistence type="predicted"/>
<name>A0A369K6C5_HYPMA</name>
<accession>A0A369K6C5</accession>
<dbReference type="InParanoid" id="A0A369K6C5"/>
<dbReference type="AlphaFoldDB" id="A0A369K6C5"/>
<dbReference type="OrthoDB" id="2824696at2759"/>
<gene>
    <name evidence="1" type="ORF">Hypma_004347</name>
</gene>
<keyword evidence="2" id="KW-1185">Reference proteome</keyword>
<dbReference type="Proteomes" id="UP000076154">
    <property type="component" value="Unassembled WGS sequence"/>
</dbReference>
<comment type="caution">
    <text evidence="1">The sequence shown here is derived from an EMBL/GenBank/DDBJ whole genome shotgun (WGS) entry which is preliminary data.</text>
</comment>
<evidence type="ECO:0000313" key="2">
    <source>
        <dbReference type="Proteomes" id="UP000076154"/>
    </source>
</evidence>
<reference evidence="1" key="1">
    <citation type="submission" date="2018-04" db="EMBL/GenBank/DDBJ databases">
        <title>Whole genome sequencing of Hypsizygus marmoreus.</title>
        <authorList>
            <person name="Choi I.-G."/>
            <person name="Min B."/>
            <person name="Kim J.-G."/>
            <person name="Kim S."/>
            <person name="Oh Y.-L."/>
            <person name="Kong W.-S."/>
            <person name="Park H."/>
            <person name="Jeong J."/>
            <person name="Song E.-S."/>
        </authorList>
    </citation>
    <scope>NUCLEOTIDE SEQUENCE [LARGE SCALE GENOMIC DNA]</scope>
    <source>
        <strain evidence="1">51987-8</strain>
    </source>
</reference>
<sequence>MAGELIDPREYAYGPPVAVPRRNAVDWTGQPGGVRSDYWHKGLPSVVVSRNHSQFPGIRFFPADGVGSGIALTECEYTEGIAFPGQSIFEQLPARLQHIKAGNLVITWPGYEQLKWKETVVFVHRNGSPLSVAHMAAQIACLWRQFYEDHHLHFNGDGIRLGPTRVTYHHLRLHQIYSHDGRCWQVEVSYVKPR</sequence>
<dbReference type="EMBL" id="LUEZ02000017">
    <property type="protein sequence ID" value="RDB27403.1"/>
    <property type="molecule type" value="Genomic_DNA"/>
</dbReference>
<organism evidence="1 2">
    <name type="scientific">Hypsizygus marmoreus</name>
    <name type="common">White beech mushroom</name>
    <name type="synonym">Agaricus marmoreus</name>
    <dbReference type="NCBI Taxonomy" id="39966"/>
    <lineage>
        <taxon>Eukaryota</taxon>
        <taxon>Fungi</taxon>
        <taxon>Dikarya</taxon>
        <taxon>Basidiomycota</taxon>
        <taxon>Agaricomycotina</taxon>
        <taxon>Agaricomycetes</taxon>
        <taxon>Agaricomycetidae</taxon>
        <taxon>Agaricales</taxon>
        <taxon>Tricholomatineae</taxon>
        <taxon>Lyophyllaceae</taxon>
        <taxon>Hypsizygus</taxon>
    </lineage>
</organism>
<evidence type="ECO:0000313" key="1">
    <source>
        <dbReference type="EMBL" id="RDB27403.1"/>
    </source>
</evidence>